<evidence type="ECO:0000313" key="7">
    <source>
        <dbReference type="EMBL" id="PIA36825.1"/>
    </source>
</evidence>
<feature type="domain" description="AAA+ ATPase" evidence="6">
    <location>
        <begin position="389"/>
        <end position="524"/>
    </location>
</feature>
<evidence type="ECO:0000256" key="5">
    <source>
        <dbReference type="SAM" id="MobiDB-lite"/>
    </source>
</evidence>
<dbReference type="InterPro" id="IPR050221">
    <property type="entry name" value="26S_Proteasome_ATPase"/>
</dbReference>
<evidence type="ECO:0000256" key="2">
    <source>
        <dbReference type="ARBA" id="ARBA00022741"/>
    </source>
</evidence>
<dbReference type="Proteomes" id="UP000230069">
    <property type="component" value="Unassembled WGS sequence"/>
</dbReference>
<dbReference type="EMBL" id="KZ305049">
    <property type="protein sequence ID" value="PIA36825.1"/>
    <property type="molecule type" value="Genomic_DNA"/>
</dbReference>
<accession>A0A2G5CZY2</accession>
<reference evidence="7 8" key="1">
    <citation type="submission" date="2017-09" db="EMBL/GenBank/DDBJ databases">
        <title>WGS assembly of Aquilegia coerulea Goldsmith.</title>
        <authorList>
            <person name="Hodges S."/>
            <person name="Kramer E."/>
            <person name="Nordborg M."/>
            <person name="Tomkins J."/>
            <person name="Borevitz J."/>
            <person name="Derieg N."/>
            <person name="Yan J."/>
            <person name="Mihaltcheva S."/>
            <person name="Hayes R.D."/>
            <person name="Rokhsar D."/>
        </authorList>
    </citation>
    <scope>NUCLEOTIDE SEQUENCE [LARGE SCALE GENOMIC DNA]</scope>
    <source>
        <strain evidence="8">cv. Goldsmith</strain>
    </source>
</reference>
<dbReference type="PANTHER" id="PTHR23073">
    <property type="entry name" value="26S PROTEASOME REGULATORY SUBUNIT"/>
    <property type="match status" value="1"/>
</dbReference>
<dbReference type="Pfam" id="PF00004">
    <property type="entry name" value="AAA"/>
    <property type="match status" value="1"/>
</dbReference>
<feature type="region of interest" description="Disordered" evidence="5">
    <location>
        <begin position="89"/>
        <end position="134"/>
    </location>
</feature>
<keyword evidence="2 4" id="KW-0547">Nucleotide-binding</keyword>
<organism evidence="7 8">
    <name type="scientific">Aquilegia coerulea</name>
    <name type="common">Rocky mountain columbine</name>
    <dbReference type="NCBI Taxonomy" id="218851"/>
    <lineage>
        <taxon>Eukaryota</taxon>
        <taxon>Viridiplantae</taxon>
        <taxon>Streptophyta</taxon>
        <taxon>Embryophyta</taxon>
        <taxon>Tracheophyta</taxon>
        <taxon>Spermatophyta</taxon>
        <taxon>Magnoliopsida</taxon>
        <taxon>Ranunculales</taxon>
        <taxon>Ranunculaceae</taxon>
        <taxon>Thalictroideae</taxon>
        <taxon>Aquilegia</taxon>
    </lineage>
</organism>
<dbReference type="GO" id="GO:0000502">
    <property type="term" value="C:proteasome complex"/>
    <property type="evidence" value="ECO:0007669"/>
    <property type="project" value="UniProtKB-ARBA"/>
</dbReference>
<gene>
    <name evidence="7" type="ORF">AQUCO_03200059v1</name>
</gene>
<dbReference type="FunCoup" id="A0A2G5CZY2">
    <property type="interactions" value="313"/>
</dbReference>
<dbReference type="OrthoDB" id="5925at2759"/>
<dbReference type="AlphaFoldDB" id="A0A2G5CZY2"/>
<sequence>MATPWKRILKPGQTWQTITSIRTLTSSCSATRGDYQNRSYHRPLEDKTLVSKSECWSSKSRPTFPGIFPIISAVLAGLLGVGTLSFADAEGADTQTPPLPKSPPHLPESPLPLPKSPPPLPESPPPFPESPPSEYVDVEKFVKQERKRLEDLLKKKGILTGSYPPFRVAMKGQKVSIKFQIPRTCEIPQLIVDLASHLGLKSEQRGGSSDVILRTWNSAVAWQLTFHHPEKQKEDPGDRVLGENKNDHNENFCVILFQSLISSDDAEIEFLKQGSFSPEELDALVSALKLAGAKMVRRTPLQKRPSLDTRANIPEAQKSLAALEAMGVRVFGINENHEGSSEGEISWDNIAGYDQQKREIEDTILLALRSPKIYDDIARGTRRKFESNRPRAVLFEGPPGTGKTSCARVIANQAGVPLVYVPLEAVMSKYYGESERLFGKVFSLANGLPDGAIIFLDEIDSFAASRDDGMHEATRRILSVLLRQIDGFEQDKKVVVIAATNRKGDLDSALISRFDSMITFSLPDQQNRKEIAAQYAKHLNSSELVEFAAFTEEMSGRDIRDVCQQAERHWASKIIRGQTSSEGEQAFLPPLQEYIDSALYRQKALLSLRDKKSQNSDPQGRRSPLDFL</sequence>
<dbReference type="STRING" id="218851.A0A2G5CZY2"/>
<evidence type="ECO:0000256" key="4">
    <source>
        <dbReference type="RuleBase" id="RU003651"/>
    </source>
</evidence>
<name>A0A2G5CZY2_AQUCA</name>
<dbReference type="PROSITE" id="PS00674">
    <property type="entry name" value="AAA"/>
    <property type="match status" value="1"/>
</dbReference>
<dbReference type="InterPro" id="IPR003960">
    <property type="entry name" value="ATPase_AAA_CS"/>
</dbReference>
<evidence type="ECO:0000256" key="1">
    <source>
        <dbReference type="ARBA" id="ARBA00006914"/>
    </source>
</evidence>
<dbReference type="InterPro" id="IPR027417">
    <property type="entry name" value="P-loop_NTPase"/>
</dbReference>
<dbReference type="CDD" id="cd19481">
    <property type="entry name" value="RecA-like_protease"/>
    <property type="match status" value="1"/>
</dbReference>
<dbReference type="Gene3D" id="3.40.50.300">
    <property type="entry name" value="P-loop containing nucleotide triphosphate hydrolases"/>
    <property type="match status" value="1"/>
</dbReference>
<dbReference type="InterPro" id="IPR003959">
    <property type="entry name" value="ATPase_AAA_core"/>
</dbReference>
<protein>
    <recommendedName>
        <fullName evidence="6">AAA+ ATPase domain-containing protein</fullName>
    </recommendedName>
</protein>
<dbReference type="GO" id="GO:0005524">
    <property type="term" value="F:ATP binding"/>
    <property type="evidence" value="ECO:0007669"/>
    <property type="project" value="UniProtKB-KW"/>
</dbReference>
<evidence type="ECO:0000256" key="3">
    <source>
        <dbReference type="ARBA" id="ARBA00022840"/>
    </source>
</evidence>
<dbReference type="InParanoid" id="A0A2G5CZY2"/>
<dbReference type="InterPro" id="IPR003593">
    <property type="entry name" value="AAA+_ATPase"/>
</dbReference>
<evidence type="ECO:0000313" key="8">
    <source>
        <dbReference type="Proteomes" id="UP000230069"/>
    </source>
</evidence>
<keyword evidence="3 4" id="KW-0067">ATP-binding</keyword>
<dbReference type="SUPFAM" id="SSF52540">
    <property type="entry name" value="P-loop containing nucleoside triphosphate hydrolases"/>
    <property type="match status" value="1"/>
</dbReference>
<proteinExistence type="inferred from homology"/>
<evidence type="ECO:0000259" key="6">
    <source>
        <dbReference type="SMART" id="SM00382"/>
    </source>
</evidence>
<dbReference type="GO" id="GO:0016887">
    <property type="term" value="F:ATP hydrolysis activity"/>
    <property type="evidence" value="ECO:0007669"/>
    <property type="project" value="InterPro"/>
</dbReference>
<comment type="similarity">
    <text evidence="1 4">Belongs to the AAA ATPase family.</text>
</comment>
<dbReference type="SMART" id="SM00382">
    <property type="entry name" value="AAA"/>
    <property type="match status" value="1"/>
</dbReference>
<feature type="compositionally biased region" description="Pro residues" evidence="5">
    <location>
        <begin position="97"/>
        <end position="131"/>
    </location>
</feature>
<keyword evidence="8" id="KW-1185">Reference proteome</keyword>